<dbReference type="EMBL" id="PHWZ01000048">
    <property type="protein sequence ID" value="TEY78511.1"/>
    <property type="molecule type" value="Genomic_DNA"/>
</dbReference>
<keyword evidence="1" id="KW-1133">Transmembrane helix</keyword>
<keyword evidence="3" id="KW-1185">Reference proteome</keyword>
<evidence type="ECO:0000313" key="2">
    <source>
        <dbReference type="EMBL" id="TEY78511.1"/>
    </source>
</evidence>
<proteinExistence type="predicted"/>
<reference evidence="2 3" key="1">
    <citation type="submission" date="2017-11" db="EMBL/GenBank/DDBJ databases">
        <title>Comparative genomics of Botrytis spp.</title>
        <authorList>
            <person name="Valero-Jimenez C.A."/>
            <person name="Tapia P."/>
            <person name="Veloso J."/>
            <person name="Silva-Moreno E."/>
            <person name="Staats M."/>
            <person name="Valdes J.H."/>
            <person name="Van Kan J.A.L."/>
        </authorList>
    </citation>
    <scope>NUCLEOTIDE SEQUENCE [LARGE SCALE GENOMIC DNA]</scope>
    <source>
        <strain evidence="2 3">MUCL2830</strain>
    </source>
</reference>
<dbReference type="AlphaFoldDB" id="A0A4Y8DB84"/>
<keyword evidence="1" id="KW-0812">Transmembrane</keyword>
<name>A0A4Y8DB84_9HELO</name>
<evidence type="ECO:0000256" key="1">
    <source>
        <dbReference type="SAM" id="Phobius"/>
    </source>
</evidence>
<organism evidence="2 3">
    <name type="scientific">Botryotinia calthae</name>
    <dbReference type="NCBI Taxonomy" id="38488"/>
    <lineage>
        <taxon>Eukaryota</taxon>
        <taxon>Fungi</taxon>
        <taxon>Dikarya</taxon>
        <taxon>Ascomycota</taxon>
        <taxon>Pezizomycotina</taxon>
        <taxon>Leotiomycetes</taxon>
        <taxon>Helotiales</taxon>
        <taxon>Sclerotiniaceae</taxon>
        <taxon>Botryotinia</taxon>
    </lineage>
</organism>
<keyword evidence="1" id="KW-0472">Membrane</keyword>
<evidence type="ECO:0000313" key="3">
    <source>
        <dbReference type="Proteomes" id="UP000297299"/>
    </source>
</evidence>
<sequence length="112" mass="12250">MGPLPLEIMSDSPLPIAARITGLLTFVAAVIAAFYAHAHGLRDAVDTQAEISSALDKIYLLETETDMLNNAHLASLIRQPDRKYGTGDFKDFQGFSRTLCPIIRTNESRGES</sequence>
<protein>
    <submittedName>
        <fullName evidence="2">Uncharacterized protein</fullName>
    </submittedName>
</protein>
<gene>
    <name evidence="2" type="ORF">BOTCAL_0048g00390</name>
</gene>
<dbReference type="Proteomes" id="UP000297299">
    <property type="component" value="Unassembled WGS sequence"/>
</dbReference>
<comment type="caution">
    <text evidence="2">The sequence shown here is derived from an EMBL/GenBank/DDBJ whole genome shotgun (WGS) entry which is preliminary data.</text>
</comment>
<feature type="transmembrane region" description="Helical" evidence="1">
    <location>
        <begin position="16"/>
        <end position="36"/>
    </location>
</feature>
<accession>A0A4Y8DB84</accession>
<dbReference type="OrthoDB" id="5329749at2759"/>